<feature type="compositionally biased region" description="Low complexity" evidence="1">
    <location>
        <begin position="310"/>
        <end position="324"/>
    </location>
</feature>
<protein>
    <recommendedName>
        <fullName evidence="2">Regulator of ribonuclease activity B domain-containing protein</fullName>
    </recommendedName>
</protein>
<organism evidence="3">
    <name type="scientific">Tanacetum cinerariifolium</name>
    <name type="common">Dalmatian daisy</name>
    <name type="synonym">Chrysanthemum cinerariifolium</name>
    <dbReference type="NCBI Taxonomy" id="118510"/>
    <lineage>
        <taxon>Eukaryota</taxon>
        <taxon>Viridiplantae</taxon>
        <taxon>Streptophyta</taxon>
        <taxon>Embryophyta</taxon>
        <taxon>Tracheophyta</taxon>
        <taxon>Spermatophyta</taxon>
        <taxon>Magnoliopsida</taxon>
        <taxon>eudicotyledons</taxon>
        <taxon>Gunneridae</taxon>
        <taxon>Pentapetalae</taxon>
        <taxon>asterids</taxon>
        <taxon>campanulids</taxon>
        <taxon>Asterales</taxon>
        <taxon>Asteraceae</taxon>
        <taxon>Asteroideae</taxon>
        <taxon>Anthemideae</taxon>
        <taxon>Anthemidinae</taxon>
        <taxon>Tanacetum</taxon>
    </lineage>
</organism>
<evidence type="ECO:0000259" key="2">
    <source>
        <dbReference type="Pfam" id="PF06877"/>
    </source>
</evidence>
<name>A0A699GEW8_TANCI</name>
<feature type="compositionally biased region" description="Basic residues" evidence="1">
    <location>
        <begin position="753"/>
        <end position="762"/>
    </location>
</feature>
<feature type="compositionally biased region" description="Low complexity" evidence="1">
    <location>
        <begin position="670"/>
        <end position="679"/>
    </location>
</feature>
<feature type="compositionally biased region" description="Low complexity" evidence="1">
    <location>
        <begin position="348"/>
        <end position="370"/>
    </location>
</feature>
<sequence>MVRYLTVRICLVVPGPIITTAPPRQHGRCANAVKYRLDGAVPGARSNPGACMITKEDMVDLFANMKENAPWDITKPLLWGYFFSDQDKARLEAAAPLLAAKGYQVVGIFDSKPDSETPALWWLHLEKVEKHTVDTLHALNQEFYQFAAAHQIETYDGMDRTPRADPHPTYPAARRAQRGHDAQRAPVPGARRSRLPRALCRRLARGAHVGRRAGKRLAARLGTAVLPLARRQRSGLGPAAGACPPAQQRTPAGAGAGTGAAAGRGRLPGGRSQTGSGAPQYGAAVRTRPPAHGAGRAGGGVHRGGGAAGGRLRPVAVAAAGANRGQHRPPGRQPARPGDPGARPQGFAARGPAAGLAAPAPGPARSGQGPLHAPHLARTENAAGRTARGRGAARGRRGRRAHAQPARNRGHPEPEHGRAAVADRSTAALQRSVVRRQPPAPRAHRHGDAGGRRDRQPAPAMAGGAPDRHPAGRPGVFPPWRTRRQTAARLHRPGPGRHRGGNAGPAAHRRGGATAQLSPGAAAHDARRAAQGTERPGAAKAQPARIAADGHGADADPWGRRPGARPDPARQCGQLHRSELGAHQVAGANAVELLRRVAPAGRTRGQADRPEQGQPAPHRAIERHGEKPRPRRPPAGGGRRRRPAAPAVHAADRQRLPRDGRGQRRGGAGAPVDGAAAPGHQRHPPARPRRHVAVPGNPQQLSGIAGDPAHRPRHHPRRGGSDHAGRVCLPDETVRRQGAARPHCPGAEPVRAGRQRRPRRRGMALGPDQPQPVHGRIAGRGAAGGSVRRQHPDPRRKRHRQGTAGQRHPPRQPPRQGAVYRCQLRRDPGGAARVRTVRPRQGRVHRRHRQPRGPGAGRRRRHPVPRRNRRHAAAAAGKTAARAAGAHGAPARFGRAAPGGCAHPVGHPPRPGSGDARRPVSRRPVLPAQRDHAHPAAAGAAARGHHADGHPVPAKSCCQIRQDGQRFRARCVRGADHGVLARQCAAVIQRGGACVRAGHRAADPAVAGATGAARAVAGSAELHGSQAAVRAQLPGAVAETDRWQCRRRRPPCRAQPDRVLSLVAEI</sequence>
<dbReference type="Pfam" id="PF06877">
    <property type="entry name" value="RraB"/>
    <property type="match status" value="1"/>
</dbReference>
<feature type="compositionally biased region" description="Low complexity" evidence="1">
    <location>
        <begin position="235"/>
        <end position="253"/>
    </location>
</feature>
<dbReference type="EMBL" id="BKCJ010000006">
    <property type="protein sequence ID" value="GEU28424.1"/>
    <property type="molecule type" value="Genomic_DNA"/>
</dbReference>
<feature type="compositionally biased region" description="Basic residues" evidence="1">
    <location>
        <begin position="481"/>
        <end position="500"/>
    </location>
</feature>
<evidence type="ECO:0000256" key="1">
    <source>
        <dbReference type="SAM" id="MobiDB-lite"/>
    </source>
</evidence>
<feature type="compositionally biased region" description="Basic and acidic residues" evidence="1">
    <location>
        <begin position="446"/>
        <end position="456"/>
    </location>
</feature>
<evidence type="ECO:0000313" key="3">
    <source>
        <dbReference type="EMBL" id="GEU28424.1"/>
    </source>
</evidence>
<feature type="compositionally biased region" description="Basic and acidic residues" evidence="1">
    <location>
        <begin position="650"/>
        <end position="662"/>
    </location>
</feature>
<reference evidence="3" key="1">
    <citation type="journal article" date="2019" name="Sci. Rep.">
        <title>Draft genome of Tanacetum cinerariifolium, the natural source of mosquito coil.</title>
        <authorList>
            <person name="Yamashiro T."/>
            <person name="Shiraishi A."/>
            <person name="Satake H."/>
            <person name="Nakayama K."/>
        </authorList>
    </citation>
    <scope>NUCLEOTIDE SEQUENCE</scope>
</reference>
<feature type="compositionally biased region" description="Gly residues" evidence="1">
    <location>
        <begin position="295"/>
        <end position="309"/>
    </location>
</feature>
<proteinExistence type="predicted"/>
<gene>
    <name evidence="3" type="ORF">Tci_000402</name>
</gene>
<feature type="region of interest" description="Disordered" evidence="1">
    <location>
        <begin position="170"/>
        <end position="196"/>
    </location>
</feature>
<feature type="domain" description="Regulator of ribonuclease activity B" evidence="2">
    <location>
        <begin position="60"/>
        <end position="158"/>
    </location>
</feature>
<accession>A0A699GEW8</accession>
<feature type="region of interest" description="Disordered" evidence="1">
    <location>
        <begin position="235"/>
        <end position="571"/>
    </location>
</feature>
<feature type="compositionally biased region" description="Gly residues" evidence="1">
    <location>
        <begin position="254"/>
        <end position="268"/>
    </location>
</feature>
<dbReference type="InterPro" id="IPR009671">
    <property type="entry name" value="RraB_dom"/>
</dbReference>
<feature type="compositionally biased region" description="Basic residues" evidence="1">
    <location>
        <begin position="835"/>
        <end position="872"/>
    </location>
</feature>
<feature type="compositionally biased region" description="Basic residues" evidence="1">
    <location>
        <begin position="680"/>
        <end position="692"/>
    </location>
</feature>
<feature type="region of interest" description="Disordered" evidence="1">
    <location>
        <begin position="601"/>
        <end position="953"/>
    </location>
</feature>
<dbReference type="AlphaFoldDB" id="A0A699GEW8"/>
<comment type="caution">
    <text evidence="3">The sequence shown here is derived from an EMBL/GenBank/DDBJ whole genome shotgun (WGS) entry which is preliminary data.</text>
</comment>
<feature type="compositionally biased region" description="Basic and acidic residues" evidence="1">
    <location>
        <begin position="619"/>
        <end position="628"/>
    </location>
</feature>
<feature type="compositionally biased region" description="Basic residues" evidence="1">
    <location>
        <begin position="387"/>
        <end position="402"/>
    </location>
</feature>
<feature type="compositionally biased region" description="Low complexity" evidence="1">
    <location>
        <begin position="873"/>
        <end position="900"/>
    </location>
</feature>